<organism evidence="1 2">
    <name type="scientific">Sphingobacterium lactis</name>
    <dbReference type="NCBI Taxonomy" id="797291"/>
    <lineage>
        <taxon>Bacteria</taxon>
        <taxon>Pseudomonadati</taxon>
        <taxon>Bacteroidota</taxon>
        <taxon>Sphingobacteriia</taxon>
        <taxon>Sphingobacteriales</taxon>
        <taxon>Sphingobacteriaceae</taxon>
        <taxon>Sphingobacterium</taxon>
    </lineage>
</organism>
<name>A0A1H6BSV1_9SPHI</name>
<evidence type="ECO:0000313" key="2">
    <source>
        <dbReference type="Proteomes" id="UP000236731"/>
    </source>
</evidence>
<gene>
    <name evidence="1" type="ORF">SAMN05421877_11182</name>
</gene>
<reference evidence="2" key="1">
    <citation type="submission" date="2016-10" db="EMBL/GenBank/DDBJ databases">
        <authorList>
            <person name="Varghese N."/>
            <person name="Submissions S."/>
        </authorList>
    </citation>
    <scope>NUCLEOTIDE SEQUENCE [LARGE SCALE GENOMIC DNA]</scope>
    <source>
        <strain evidence="2">DSM 22361</strain>
    </source>
</reference>
<proteinExistence type="predicted"/>
<dbReference type="Proteomes" id="UP000236731">
    <property type="component" value="Unassembled WGS sequence"/>
</dbReference>
<accession>A0A1H6BSV1</accession>
<dbReference type="AlphaFoldDB" id="A0A1H6BSV1"/>
<keyword evidence="2" id="KW-1185">Reference proteome</keyword>
<protein>
    <submittedName>
        <fullName evidence="1">Uncharacterized protein</fullName>
    </submittedName>
</protein>
<sequence length="275" mass="31607">MRLFKFTLFIFIIMGNFGCRAEKQRPDSTSLRILERLGIIMQFDDALQAYSPAHMEQIIRNKTTPEFAAYKRKYFSKPIQDTLAVLFQKQFNDAEIEKFSKMNPEDIHANSPDKFDRFERDLEDLYDAIYTDATRLISGIHLNGQQPDPSKPLAFFSVDRPDGIYVVEGYDSYMPQNMKIPAEPFLASTQIKQLIGLELAHNMPGLRLTVSEETGNWMHDNLPKTQDVKLLLVNDGKAILLMSPDPDVYAENWTFHCPTIDSDTFDQIGLIFPEP</sequence>
<evidence type="ECO:0000313" key="1">
    <source>
        <dbReference type="EMBL" id="SEG63266.1"/>
    </source>
</evidence>
<dbReference type="EMBL" id="FNUT01000011">
    <property type="protein sequence ID" value="SEG63266.1"/>
    <property type="molecule type" value="Genomic_DNA"/>
</dbReference>
<dbReference type="OrthoDB" id="714139at2"/>
<dbReference type="RefSeq" id="WP_103907359.1">
    <property type="nucleotide sequence ID" value="NZ_CP049246.1"/>
</dbReference>